<feature type="domain" description="Peptidase C51" evidence="1">
    <location>
        <begin position="99"/>
        <end position="179"/>
    </location>
</feature>
<dbReference type="InterPro" id="IPR038765">
    <property type="entry name" value="Papain-like_cys_pep_sf"/>
</dbReference>
<dbReference type="Gene3D" id="3.90.1720.10">
    <property type="entry name" value="endopeptidase domain like (from Nostoc punctiforme)"/>
    <property type="match status" value="1"/>
</dbReference>
<name>A0ABN2X7R1_9ACTN</name>
<dbReference type="InterPro" id="IPR007921">
    <property type="entry name" value="CHAP_dom"/>
</dbReference>
<dbReference type="EMBL" id="BAAANS010000031">
    <property type="protein sequence ID" value="GAA2106741.1"/>
    <property type="molecule type" value="Genomic_DNA"/>
</dbReference>
<proteinExistence type="predicted"/>
<dbReference type="SUPFAM" id="SSF54001">
    <property type="entry name" value="Cysteine proteinases"/>
    <property type="match status" value="1"/>
</dbReference>
<dbReference type="Proteomes" id="UP001500897">
    <property type="component" value="Unassembled WGS sequence"/>
</dbReference>
<evidence type="ECO:0000259" key="1">
    <source>
        <dbReference type="Pfam" id="PF05257"/>
    </source>
</evidence>
<dbReference type="RefSeq" id="WP_344554362.1">
    <property type="nucleotide sequence ID" value="NZ_BAAANS010000031.1"/>
</dbReference>
<comment type="caution">
    <text evidence="2">The sequence shown here is derived from an EMBL/GenBank/DDBJ whole genome shotgun (WGS) entry which is preliminary data.</text>
</comment>
<accession>A0ABN2X7R1</accession>
<dbReference type="Pfam" id="PF05257">
    <property type="entry name" value="CHAP"/>
    <property type="match status" value="1"/>
</dbReference>
<evidence type="ECO:0000313" key="2">
    <source>
        <dbReference type="EMBL" id="GAA2106741.1"/>
    </source>
</evidence>
<sequence>MEIEHKFCKAGAFDKAGKADKTDKTSRVGQAGKVGLAALVAAGALTTFSAGQAHADAAGIAATAKGQLGSGPCTIGGNGYSAPDGSGHSCDPSTGQKQESWCADFAGWVWARNGVRDTNTLSSGAASFYDYGVAHGTLSSTPHVGDAVVYNYSAGSDWAAHVNLVVAVNSGSITVVGGNQNTRQVSAGQVTTYSINNYAVGSTETGQRISGYISPQFTATNPSNLPAGTLVKSASSPVVKVIVGGGGLVLQASDVSADHYDLSQIVTVDDASFNALPGVPANGTVLMDQSGNDPARYVVQDGVALHIGADDWTAAGYDTRALMGVPTSWLQNAVRGTLASGLVVMNQTGNDPARYVMIGGSALPISGSEWTAAGYNTRRVVPVPGQWLREAAARPVPDGLVVMNQTGNDPARYVMIGGAAAHVSAGEWNADHFVEDTLMGVPGEWLARATAAKPADGVLVKGKGGADPTVSVTVNGSALPLTAAEYTDVWASGAITGAPEEWLSGLTGKPLANGTVVTNATGRETTRYVMAGGKAVPLTTADYTALGYDKQPLRGVPGSWEAAAVAKTVPADGTMLLSPDSTTVWQVVDNGHKRAMTAAEFGAGGYSFSDVVTVPTALTAALPTG</sequence>
<organism evidence="2 3">
    <name type="scientific">Kitasatospora saccharophila</name>
    <dbReference type="NCBI Taxonomy" id="407973"/>
    <lineage>
        <taxon>Bacteria</taxon>
        <taxon>Bacillati</taxon>
        <taxon>Actinomycetota</taxon>
        <taxon>Actinomycetes</taxon>
        <taxon>Kitasatosporales</taxon>
        <taxon>Streptomycetaceae</taxon>
        <taxon>Kitasatospora</taxon>
    </lineage>
</organism>
<keyword evidence="3" id="KW-1185">Reference proteome</keyword>
<reference evidence="2 3" key="1">
    <citation type="journal article" date="2019" name="Int. J. Syst. Evol. Microbiol.">
        <title>The Global Catalogue of Microorganisms (GCM) 10K type strain sequencing project: providing services to taxonomists for standard genome sequencing and annotation.</title>
        <authorList>
            <consortium name="The Broad Institute Genomics Platform"/>
            <consortium name="The Broad Institute Genome Sequencing Center for Infectious Disease"/>
            <person name="Wu L."/>
            <person name="Ma J."/>
        </authorList>
    </citation>
    <scope>NUCLEOTIDE SEQUENCE [LARGE SCALE GENOMIC DNA]</scope>
    <source>
        <strain evidence="2 3">JCM 14559</strain>
    </source>
</reference>
<protein>
    <recommendedName>
        <fullName evidence="1">Peptidase C51 domain-containing protein</fullName>
    </recommendedName>
</protein>
<evidence type="ECO:0000313" key="3">
    <source>
        <dbReference type="Proteomes" id="UP001500897"/>
    </source>
</evidence>
<gene>
    <name evidence="2" type="ORF">GCM10009759_45230</name>
</gene>